<feature type="domain" description="AtuA-like ferredoxin-fold" evidence="2">
    <location>
        <begin position="486"/>
        <end position="579"/>
    </location>
</feature>
<evidence type="ECO:0000313" key="3">
    <source>
        <dbReference type="EMBL" id="WSE34098.1"/>
    </source>
</evidence>
<reference evidence="3 4" key="1">
    <citation type="journal article" date="2015" name="Int. J. Syst. Evol. Microbiol.">
        <title>Amycolatopsis rhabdoformis sp. nov., an actinomycete isolated from a tropical forest soil.</title>
        <authorList>
            <person name="Souza W.R."/>
            <person name="Silva R.E."/>
            <person name="Goodfellow M."/>
            <person name="Busarakam K."/>
            <person name="Figueiro F.S."/>
            <person name="Ferreira D."/>
            <person name="Rodrigues-Filho E."/>
            <person name="Moraes L.A.B."/>
            <person name="Zucchi T.D."/>
        </authorList>
    </citation>
    <scope>NUCLEOTIDE SEQUENCE [LARGE SCALE GENOMIC DNA]</scope>
    <source>
        <strain evidence="3 4">NCIMB 14900</strain>
    </source>
</reference>
<evidence type="ECO:0000313" key="4">
    <source>
        <dbReference type="Proteomes" id="UP001330812"/>
    </source>
</evidence>
<evidence type="ECO:0000259" key="2">
    <source>
        <dbReference type="Pfam" id="PF23544"/>
    </source>
</evidence>
<dbReference type="PANTHER" id="PTHR47585">
    <property type="match status" value="1"/>
</dbReference>
<name>A0ABZ1IK19_9PSEU</name>
<organism evidence="3 4">
    <name type="scientific">Amycolatopsis rhabdoformis</name>
    <dbReference type="NCBI Taxonomy" id="1448059"/>
    <lineage>
        <taxon>Bacteria</taxon>
        <taxon>Bacillati</taxon>
        <taxon>Actinomycetota</taxon>
        <taxon>Actinomycetes</taxon>
        <taxon>Pseudonocardiales</taxon>
        <taxon>Pseudonocardiaceae</taxon>
        <taxon>Amycolatopsis</taxon>
    </lineage>
</organism>
<evidence type="ECO:0000259" key="1">
    <source>
        <dbReference type="Pfam" id="PF07287"/>
    </source>
</evidence>
<sequence length="592" mass="63531">MTTTGGRAVRIGNCSGFYGDRLQAAREMVEGGPIDVLTGDYLAELTMLILWKAKQKDPATGYAKTFLTQIEHVLGTCLDRGVRIVSNAGGLNPAGLAAELGALAERLGLHPRIAYVDGDDLVPRLDELQAAGHAFAHLDTGRKLADAGVRPVSANAYLGAWGITEALRADADLVVTGRVTDASVVVGPAAWWHGWTRDDADIHDKIAGAMAAGHVIECGPQATGGNYAFFEEVTDRRYPGFPIAEVEADGSSVITKHADTGGLVSVGTVTAQLLYEIAEPAYLGPDAVAHFDTLELVPAGEHRVRIRGVRGTAPTDRLKVALNYEGGYRNTMTLVLTGTRIEEKAAWAEQQLVELLGGRERFAEFDVRLLRFDHPDAATNAEATAHLRVTVKDPDRRKVGRAFSNTTMELALGGYPGFHTTTPPSAESAYGVYWPTLIPASEVEHRVTLPDGTVRTIPHSPVTAVMPEVPEPAVAEVPAGPTRRLPLGTLVGARSGDKGGNANLGLWVRTDEEYAWLRGYLTVERVRELLPEAAELDIRRYELANLRAVNLVVVGILGAGVASATRPDPQAKGLGEYLRSRLADVPEHLLRT</sequence>
<dbReference type="Pfam" id="PF07287">
    <property type="entry name" value="AtuA"/>
    <property type="match status" value="1"/>
</dbReference>
<dbReference type="Proteomes" id="UP001330812">
    <property type="component" value="Chromosome"/>
</dbReference>
<dbReference type="InterPro" id="IPR010839">
    <property type="entry name" value="AtuA_N"/>
</dbReference>
<feature type="domain" description="Acyclic terpene utilisation N-terminal" evidence="1">
    <location>
        <begin position="9"/>
        <end position="448"/>
    </location>
</feature>
<keyword evidence="4" id="KW-1185">Reference proteome</keyword>
<proteinExistence type="predicted"/>
<dbReference type="EMBL" id="CP142149">
    <property type="protein sequence ID" value="WSE34098.1"/>
    <property type="molecule type" value="Genomic_DNA"/>
</dbReference>
<dbReference type="Pfam" id="PF23544">
    <property type="entry name" value="AtuA_ferredoxin"/>
    <property type="match status" value="1"/>
</dbReference>
<dbReference type="InterPro" id="IPR056362">
    <property type="entry name" value="AtuA-like_ferredoxin_dom"/>
</dbReference>
<dbReference type="PANTHER" id="PTHR47585:SF1">
    <property type="entry name" value="DUF1446 DOMAIN-CONTAINING PROTEIN"/>
    <property type="match status" value="1"/>
</dbReference>
<gene>
    <name evidence="3" type="ORF">VSH64_18680</name>
</gene>
<accession>A0ABZ1IK19</accession>
<protein>
    <submittedName>
        <fullName evidence="3">Acyclic terpene utilization AtuA family protein</fullName>
    </submittedName>
</protein>